<dbReference type="PROSITE" id="PS50192">
    <property type="entry name" value="T_SNARE"/>
    <property type="match status" value="1"/>
</dbReference>
<gene>
    <name evidence="4" type="ORF">D0861_06885</name>
</gene>
<dbReference type="Gene3D" id="3.30.1520.10">
    <property type="entry name" value="Phox-like domain"/>
    <property type="match status" value="1"/>
</dbReference>
<dbReference type="OrthoDB" id="428895at2759"/>
<dbReference type="GO" id="GO:0035091">
    <property type="term" value="F:phosphatidylinositol binding"/>
    <property type="evidence" value="ECO:0007669"/>
    <property type="project" value="InterPro"/>
</dbReference>
<accession>A0A3M7F7W7</accession>
<evidence type="ECO:0000259" key="2">
    <source>
        <dbReference type="PROSITE" id="PS50192"/>
    </source>
</evidence>
<evidence type="ECO:0000313" key="5">
    <source>
        <dbReference type="Proteomes" id="UP000268823"/>
    </source>
</evidence>
<dbReference type="PROSITE" id="PS50195">
    <property type="entry name" value="PX"/>
    <property type="match status" value="1"/>
</dbReference>
<dbReference type="InterPro" id="IPR000727">
    <property type="entry name" value="T_SNARE_dom"/>
</dbReference>
<organism evidence="4 5">
    <name type="scientific">Hortaea werneckii</name>
    <name type="common">Black yeast</name>
    <name type="synonym">Cladosporium werneckii</name>
    <dbReference type="NCBI Taxonomy" id="91943"/>
    <lineage>
        <taxon>Eukaryota</taxon>
        <taxon>Fungi</taxon>
        <taxon>Dikarya</taxon>
        <taxon>Ascomycota</taxon>
        <taxon>Pezizomycotina</taxon>
        <taxon>Dothideomycetes</taxon>
        <taxon>Dothideomycetidae</taxon>
        <taxon>Mycosphaerellales</taxon>
        <taxon>Teratosphaeriaceae</taxon>
        <taxon>Hortaea</taxon>
    </lineage>
</organism>
<reference evidence="4 5" key="1">
    <citation type="journal article" date="2018" name="BMC Genomics">
        <title>Genomic evidence for intraspecific hybridization in a clonal and extremely halotolerant yeast.</title>
        <authorList>
            <person name="Gostincar C."/>
            <person name="Stajich J.E."/>
            <person name="Zupancic J."/>
            <person name="Zalar P."/>
            <person name="Gunde-Cimerman N."/>
        </authorList>
    </citation>
    <scope>NUCLEOTIDE SEQUENCE [LARGE SCALE GENOMIC DNA]</scope>
    <source>
        <strain evidence="4 5">EXF-2788</strain>
    </source>
</reference>
<comment type="caution">
    <text evidence="4">The sequence shown here is derived from an EMBL/GenBank/DDBJ whole genome shotgun (WGS) entry which is preliminary data.</text>
</comment>
<dbReference type="SMART" id="SM00312">
    <property type="entry name" value="PX"/>
    <property type="match status" value="1"/>
</dbReference>
<feature type="compositionally biased region" description="Polar residues" evidence="1">
    <location>
        <begin position="250"/>
        <end position="269"/>
    </location>
</feature>
<name>A0A3M7F7W7_HORWE</name>
<evidence type="ECO:0000313" key="4">
    <source>
        <dbReference type="EMBL" id="RMY84601.1"/>
    </source>
</evidence>
<dbReference type="Gene3D" id="1.20.5.110">
    <property type="match status" value="1"/>
</dbReference>
<dbReference type="Proteomes" id="UP000268823">
    <property type="component" value="Unassembled WGS sequence"/>
</dbReference>
<feature type="region of interest" description="Disordered" evidence="1">
    <location>
        <begin position="248"/>
        <end position="274"/>
    </location>
</feature>
<dbReference type="InterPro" id="IPR001683">
    <property type="entry name" value="PX_dom"/>
</dbReference>
<dbReference type="SUPFAM" id="SSF58038">
    <property type="entry name" value="SNARE fusion complex"/>
    <property type="match status" value="1"/>
</dbReference>
<evidence type="ECO:0000259" key="3">
    <source>
        <dbReference type="PROSITE" id="PS50195"/>
    </source>
</evidence>
<dbReference type="CDD" id="cd06897">
    <property type="entry name" value="PX_SNARE"/>
    <property type="match status" value="1"/>
</dbReference>
<dbReference type="SMART" id="SM00397">
    <property type="entry name" value="t_SNARE"/>
    <property type="match status" value="1"/>
</dbReference>
<dbReference type="PANTHER" id="PTHR22775">
    <property type="entry name" value="SORTING NEXIN"/>
    <property type="match status" value="1"/>
</dbReference>
<dbReference type="PANTHER" id="PTHR22775:SF3">
    <property type="entry name" value="SORTING NEXIN-13"/>
    <property type="match status" value="1"/>
</dbReference>
<evidence type="ECO:0000256" key="1">
    <source>
        <dbReference type="SAM" id="MobiDB-lite"/>
    </source>
</evidence>
<feature type="domain" description="T-SNARE coiled-coil homology" evidence="2">
    <location>
        <begin position="317"/>
        <end position="379"/>
    </location>
</feature>
<sequence length="380" mass="41264">MAPALAISIPTASTATPAEGKPFTQYHVVLQLPLRKHELKKRYTDFTNLHDALVSQTNQAPPTPLPPKSWLRRTVNNESLTEERRQGLEKYLKSIVEADDARWRSSSAWRSFLNLPSGTSTLSANGSLSGGSTSQKQQQGIADPNQWLDVHRDLKTQIQTARQQLKQREAATTAQQQHSLAAEAKASLVRAATSIAQLDDGLRRISSASQGDEAGWGGSTKLGDGEIRRRRDLLGAARKEVEGLEGVLRSQASKSAGTPSSGAGTQTGAMASAGDKDALWKGTSAAAKPKGRVLGGPLKETERTRELDNSGVLQLQQQIMEEQDEDVLSLGKTVAKLRDMGILIHEELEVQNAMLGMVEEDAGRVQNKIDVARSRIKKIR</sequence>
<dbReference type="AlphaFoldDB" id="A0A3M7F7W7"/>
<feature type="domain" description="PX" evidence="3">
    <location>
        <begin position="4"/>
        <end position="119"/>
    </location>
</feature>
<protein>
    <recommendedName>
        <fullName evidence="6">PX domain-containing protein</fullName>
    </recommendedName>
</protein>
<dbReference type="EMBL" id="QWIR01000149">
    <property type="protein sequence ID" value="RMY84601.1"/>
    <property type="molecule type" value="Genomic_DNA"/>
</dbReference>
<proteinExistence type="predicted"/>
<dbReference type="SUPFAM" id="SSF64268">
    <property type="entry name" value="PX domain"/>
    <property type="match status" value="1"/>
</dbReference>
<dbReference type="CDD" id="cd15858">
    <property type="entry name" value="SNARE_VAM7"/>
    <property type="match status" value="1"/>
</dbReference>
<dbReference type="VEuPathDB" id="FungiDB:BTJ68_15281"/>
<dbReference type="Pfam" id="PF00787">
    <property type="entry name" value="PX"/>
    <property type="match status" value="1"/>
</dbReference>
<evidence type="ECO:0008006" key="6">
    <source>
        <dbReference type="Google" id="ProtNLM"/>
    </source>
</evidence>
<dbReference type="InterPro" id="IPR036871">
    <property type="entry name" value="PX_dom_sf"/>
</dbReference>